<protein>
    <submittedName>
        <fullName evidence="1">Uncharacterized protein</fullName>
    </submittedName>
</protein>
<dbReference type="EMBL" id="JABBWM010000049">
    <property type="protein sequence ID" value="KAG2101886.1"/>
    <property type="molecule type" value="Genomic_DNA"/>
</dbReference>
<dbReference type="OrthoDB" id="2686809at2759"/>
<reference evidence="1" key="1">
    <citation type="journal article" date="2020" name="New Phytol.">
        <title>Comparative genomics reveals dynamic genome evolution in host specialist ectomycorrhizal fungi.</title>
        <authorList>
            <person name="Lofgren L.A."/>
            <person name="Nguyen N.H."/>
            <person name="Vilgalys R."/>
            <person name="Ruytinx J."/>
            <person name="Liao H.L."/>
            <person name="Branco S."/>
            <person name="Kuo A."/>
            <person name="LaButti K."/>
            <person name="Lipzen A."/>
            <person name="Andreopoulos W."/>
            <person name="Pangilinan J."/>
            <person name="Riley R."/>
            <person name="Hundley H."/>
            <person name="Na H."/>
            <person name="Barry K."/>
            <person name="Grigoriev I.V."/>
            <person name="Stajich J.E."/>
            <person name="Kennedy P.G."/>
        </authorList>
    </citation>
    <scope>NUCLEOTIDE SEQUENCE</scope>
    <source>
        <strain evidence="1">FC423</strain>
    </source>
</reference>
<sequence length="111" mass="12438">PLVHLTPVNTQQLCYDTNNDKAIMKIPQNGRTIEKGYVQNNIQTLGVAPKVSVPRPNWEEPKHIPRIYDLAARVDPKLLLDQILNSLIQLTAREILAVSKDSSGSLMDLIK</sequence>
<dbReference type="AlphaFoldDB" id="A0A9P7JRG3"/>
<gene>
    <name evidence="1" type="ORF">F5147DRAFT_558428</name>
</gene>
<name>A0A9P7JRG3_9AGAM</name>
<dbReference type="Proteomes" id="UP000823399">
    <property type="component" value="Unassembled WGS sequence"/>
</dbReference>
<evidence type="ECO:0000313" key="1">
    <source>
        <dbReference type="EMBL" id="KAG2101886.1"/>
    </source>
</evidence>
<accession>A0A9P7JRG3</accession>
<feature type="non-terminal residue" evidence="1">
    <location>
        <position position="1"/>
    </location>
</feature>
<proteinExistence type="predicted"/>
<organism evidence="1 2">
    <name type="scientific">Suillus discolor</name>
    <dbReference type="NCBI Taxonomy" id="1912936"/>
    <lineage>
        <taxon>Eukaryota</taxon>
        <taxon>Fungi</taxon>
        <taxon>Dikarya</taxon>
        <taxon>Basidiomycota</taxon>
        <taxon>Agaricomycotina</taxon>
        <taxon>Agaricomycetes</taxon>
        <taxon>Agaricomycetidae</taxon>
        <taxon>Boletales</taxon>
        <taxon>Suillineae</taxon>
        <taxon>Suillaceae</taxon>
        <taxon>Suillus</taxon>
    </lineage>
</organism>
<feature type="non-terminal residue" evidence="1">
    <location>
        <position position="111"/>
    </location>
</feature>
<evidence type="ECO:0000313" key="2">
    <source>
        <dbReference type="Proteomes" id="UP000823399"/>
    </source>
</evidence>
<dbReference type="GeneID" id="64692805"/>
<comment type="caution">
    <text evidence="1">The sequence shown here is derived from an EMBL/GenBank/DDBJ whole genome shotgun (WGS) entry which is preliminary data.</text>
</comment>
<keyword evidence="2" id="KW-1185">Reference proteome</keyword>
<dbReference type="RefSeq" id="XP_041290051.1">
    <property type="nucleotide sequence ID" value="XM_041430546.1"/>
</dbReference>